<dbReference type="InterPro" id="IPR009057">
    <property type="entry name" value="Homeodomain-like_sf"/>
</dbReference>
<dbReference type="SMART" id="SM00342">
    <property type="entry name" value="HTH_ARAC"/>
    <property type="match status" value="1"/>
</dbReference>
<keyword evidence="6" id="KW-1185">Reference proteome</keyword>
<comment type="caution">
    <text evidence="5">The sequence shown here is derived from an EMBL/GenBank/DDBJ whole genome shotgun (WGS) entry which is preliminary data.</text>
</comment>
<dbReference type="InterPro" id="IPR050204">
    <property type="entry name" value="AraC_XylS_family_regulators"/>
</dbReference>
<dbReference type="Pfam" id="PF14525">
    <property type="entry name" value="AraC_binding_2"/>
    <property type="match status" value="1"/>
</dbReference>
<dbReference type="PANTHER" id="PTHR46796:SF12">
    <property type="entry name" value="HTH-TYPE DNA-BINDING TRANSCRIPTIONAL ACTIVATOR EUTR"/>
    <property type="match status" value="1"/>
</dbReference>
<dbReference type="PROSITE" id="PS01124">
    <property type="entry name" value="HTH_ARAC_FAMILY_2"/>
    <property type="match status" value="1"/>
</dbReference>
<keyword evidence="1" id="KW-0805">Transcription regulation</keyword>
<dbReference type="EMBL" id="NEGB01000002">
    <property type="protein sequence ID" value="OTG66476.1"/>
    <property type="molecule type" value="Genomic_DNA"/>
</dbReference>
<dbReference type="InterPro" id="IPR018060">
    <property type="entry name" value="HTH_AraC"/>
</dbReference>
<dbReference type="GO" id="GO:0003700">
    <property type="term" value="F:DNA-binding transcription factor activity"/>
    <property type="evidence" value="ECO:0007669"/>
    <property type="project" value="InterPro"/>
</dbReference>
<dbReference type="InterPro" id="IPR035418">
    <property type="entry name" value="AraC-bd_2"/>
</dbReference>
<evidence type="ECO:0000313" key="6">
    <source>
        <dbReference type="Proteomes" id="UP000242765"/>
    </source>
</evidence>
<dbReference type="GO" id="GO:0043565">
    <property type="term" value="F:sequence-specific DNA binding"/>
    <property type="evidence" value="ECO:0007669"/>
    <property type="project" value="InterPro"/>
</dbReference>
<evidence type="ECO:0000313" key="5">
    <source>
        <dbReference type="EMBL" id="OTG66476.1"/>
    </source>
</evidence>
<proteinExistence type="predicted"/>
<accession>A0A1Y3CH69</accession>
<dbReference type="SUPFAM" id="SSF46689">
    <property type="entry name" value="Homeodomain-like"/>
    <property type="match status" value="1"/>
</dbReference>
<dbReference type="STRING" id="1977882.B9T28_04295"/>
<dbReference type="Pfam" id="PF12833">
    <property type="entry name" value="HTH_18"/>
    <property type="match status" value="1"/>
</dbReference>
<organism evidence="5 6">
    <name type="scientific">Acinetobacter silvestris</name>
    <dbReference type="NCBI Taxonomy" id="1977882"/>
    <lineage>
        <taxon>Bacteria</taxon>
        <taxon>Pseudomonadati</taxon>
        <taxon>Pseudomonadota</taxon>
        <taxon>Gammaproteobacteria</taxon>
        <taxon>Moraxellales</taxon>
        <taxon>Moraxellaceae</taxon>
        <taxon>Acinetobacter</taxon>
    </lineage>
</organism>
<evidence type="ECO:0000259" key="4">
    <source>
        <dbReference type="PROSITE" id="PS01124"/>
    </source>
</evidence>
<keyword evidence="3" id="KW-0804">Transcription</keyword>
<dbReference type="Gene3D" id="1.10.10.60">
    <property type="entry name" value="Homeodomain-like"/>
    <property type="match status" value="1"/>
</dbReference>
<dbReference type="PANTHER" id="PTHR46796">
    <property type="entry name" value="HTH-TYPE TRANSCRIPTIONAL ACTIVATOR RHAS-RELATED"/>
    <property type="match status" value="1"/>
</dbReference>
<evidence type="ECO:0000256" key="2">
    <source>
        <dbReference type="ARBA" id="ARBA00023125"/>
    </source>
</evidence>
<evidence type="ECO:0000256" key="1">
    <source>
        <dbReference type="ARBA" id="ARBA00023015"/>
    </source>
</evidence>
<gene>
    <name evidence="5" type="ORF">B9T28_04295</name>
</gene>
<evidence type="ECO:0000256" key="3">
    <source>
        <dbReference type="ARBA" id="ARBA00023163"/>
    </source>
</evidence>
<keyword evidence="2" id="KW-0238">DNA-binding</keyword>
<protein>
    <recommendedName>
        <fullName evidence="4">HTH araC/xylS-type domain-containing protein</fullName>
    </recommendedName>
</protein>
<feature type="domain" description="HTH araC/xylS-type" evidence="4">
    <location>
        <begin position="226"/>
        <end position="325"/>
    </location>
</feature>
<dbReference type="AlphaFoldDB" id="A0A1Y3CH69"/>
<dbReference type="OrthoDB" id="6003540at2"/>
<dbReference type="Proteomes" id="UP000242765">
    <property type="component" value="Unassembled WGS sequence"/>
</dbReference>
<reference evidence="5 6" key="1">
    <citation type="submission" date="2017-04" db="EMBL/GenBank/DDBJ databases">
        <title>High diversity of culturable Acinetobacter species in natural soil and water ecosystems.</title>
        <authorList>
            <person name="Nemec A."/>
            <person name="Radolfova-Krizova L."/>
        </authorList>
    </citation>
    <scope>NUCLEOTIDE SEQUENCE [LARGE SCALE GENOMIC DNA]</scope>
    <source>
        <strain evidence="5 6">ANC 4999</strain>
    </source>
</reference>
<name>A0A1Y3CH69_9GAMM</name>
<sequence>MISMQNQQLSLSTQLVVSDARDWMNTICGNHELIVPRQHKLNFQHQYVRLSTNHNALSLGYIEYGTDVGIVNAKTLRCYSLSLPLAGEQELQLTHSNNILSNSNTGLIINPQEELQLNIAGDCKKLHIAIPKEKLEQVLKGLIGQDLKQDIVFDPQMQMDTLQISQWWQQIRFFLDDINLSGAGHLHYFYQEMESLLIKKLLFIQPHNYSAQLKNNLGQNLPRELQFALQFIQQNSKLPIGLQDICDFSHSSATKLNLLFNKHFQISPIQYLKQIRLKNVFQELTQNPQNNIADIALEHGFNHLGHFSRDYKLLFNEKPSQTIKRLLMN</sequence>